<dbReference type="InterPro" id="IPR001509">
    <property type="entry name" value="Epimerase_deHydtase"/>
</dbReference>
<reference evidence="2" key="1">
    <citation type="submission" date="2022-08" db="EMBL/GenBank/DDBJ databases">
        <title>Genome sequencing of Nocardioides sp. STR2.</title>
        <authorList>
            <person name="So Y."/>
        </authorList>
    </citation>
    <scope>NUCLEOTIDE SEQUENCE</scope>
    <source>
        <strain evidence="2">STR2</strain>
    </source>
</reference>
<evidence type="ECO:0000313" key="2">
    <source>
        <dbReference type="EMBL" id="MCY4725337.1"/>
    </source>
</evidence>
<dbReference type="InterPro" id="IPR036291">
    <property type="entry name" value="NAD(P)-bd_dom_sf"/>
</dbReference>
<keyword evidence="3" id="KW-1185">Reference proteome</keyword>
<organism evidence="2 3">
    <name type="scientific">Nocardioides pini</name>
    <dbReference type="NCBI Taxonomy" id="2975053"/>
    <lineage>
        <taxon>Bacteria</taxon>
        <taxon>Bacillati</taxon>
        <taxon>Actinomycetota</taxon>
        <taxon>Actinomycetes</taxon>
        <taxon>Propionibacteriales</taxon>
        <taxon>Nocardioidaceae</taxon>
        <taxon>Nocardioides</taxon>
    </lineage>
</organism>
<accession>A0ABT4CBT0</accession>
<gene>
    <name evidence="2" type="ORF">NYO98_03525</name>
</gene>
<proteinExistence type="predicted"/>
<dbReference type="InterPro" id="IPR051783">
    <property type="entry name" value="NAD(P)-dependent_oxidoreduct"/>
</dbReference>
<dbReference type="PANTHER" id="PTHR48079">
    <property type="entry name" value="PROTEIN YEEZ"/>
    <property type="match status" value="1"/>
</dbReference>
<evidence type="ECO:0000313" key="3">
    <source>
        <dbReference type="Proteomes" id="UP001074726"/>
    </source>
</evidence>
<dbReference type="Proteomes" id="UP001074726">
    <property type="component" value="Unassembled WGS sequence"/>
</dbReference>
<dbReference type="RefSeq" id="WP_268110142.1">
    <property type="nucleotide sequence ID" value="NZ_JAPPUX010000001.1"/>
</dbReference>
<sequence length="317" mass="33512">MSVHVVTGAGPVGSTVAQQLAEAGEQVRLLTRSGSGPVHPLVDRRRVDVSRPDELAEAVEGAVAVHHCIHGSAYDARVWRAELPRAERAVLEAAGRVGAVVVFPESLYSYGEVDGTITESMPRTATTGKLGVRTELLAQRDASPTPTVSVAASDFYGPLVRNAHAGERMVPTVLAGRTMRVLGSPDQPHSFTYVPDLAAAMVTAASREDLWNSFLHAPTAPPVTQRQLVAMVAEAGGVPAPKVSSIPVSVVGAAGLVSRLMKEMAETGYMFARPFVLDSSASEERLGLAPTPLADGLARTVAWWRAEERRQDAGRAA</sequence>
<evidence type="ECO:0000259" key="1">
    <source>
        <dbReference type="Pfam" id="PF01370"/>
    </source>
</evidence>
<dbReference type="PANTHER" id="PTHR48079:SF6">
    <property type="entry name" value="NAD(P)-BINDING DOMAIN-CONTAINING PROTEIN-RELATED"/>
    <property type="match status" value="1"/>
</dbReference>
<dbReference type="EMBL" id="JAPPUX010000001">
    <property type="protein sequence ID" value="MCY4725337.1"/>
    <property type="molecule type" value="Genomic_DNA"/>
</dbReference>
<name>A0ABT4CBT0_9ACTN</name>
<protein>
    <submittedName>
        <fullName evidence="2">NAD-dependent epimerase/dehydratase family protein</fullName>
    </submittedName>
</protein>
<feature type="domain" description="NAD-dependent epimerase/dehydratase" evidence="1">
    <location>
        <begin position="5"/>
        <end position="207"/>
    </location>
</feature>
<dbReference type="SUPFAM" id="SSF51735">
    <property type="entry name" value="NAD(P)-binding Rossmann-fold domains"/>
    <property type="match status" value="1"/>
</dbReference>
<dbReference type="Gene3D" id="3.40.50.720">
    <property type="entry name" value="NAD(P)-binding Rossmann-like Domain"/>
    <property type="match status" value="1"/>
</dbReference>
<comment type="caution">
    <text evidence="2">The sequence shown here is derived from an EMBL/GenBank/DDBJ whole genome shotgun (WGS) entry which is preliminary data.</text>
</comment>
<dbReference type="Pfam" id="PF01370">
    <property type="entry name" value="Epimerase"/>
    <property type="match status" value="1"/>
</dbReference>